<name>A0AAU7VNY0_9FIRM</name>
<accession>A0AAU7VNY0</accession>
<proteinExistence type="predicted"/>
<dbReference type="EMBL" id="CP158367">
    <property type="protein sequence ID" value="XBX75784.1"/>
    <property type="molecule type" value="Genomic_DNA"/>
</dbReference>
<protein>
    <submittedName>
        <fullName evidence="1">Uncharacterized protein</fullName>
    </submittedName>
</protein>
<gene>
    <name evidence="1" type="ORF">PRVXT_000939</name>
</gene>
<organism evidence="1">
    <name type="scientific">Proteinivorax tanatarense</name>
    <dbReference type="NCBI Taxonomy" id="1260629"/>
    <lineage>
        <taxon>Bacteria</taxon>
        <taxon>Bacillati</taxon>
        <taxon>Bacillota</taxon>
        <taxon>Clostridia</taxon>
        <taxon>Eubacteriales</taxon>
        <taxon>Proteinivoracaceae</taxon>
        <taxon>Proteinivorax</taxon>
    </lineage>
</organism>
<reference evidence="1" key="2">
    <citation type="submission" date="2024-06" db="EMBL/GenBank/DDBJ databases">
        <authorList>
            <person name="Petrova K.O."/>
            <person name="Toshchakov S.V."/>
            <person name="Boltjanskaja Y.V."/>
            <person name="Kevbrin V."/>
        </authorList>
    </citation>
    <scope>NUCLEOTIDE SEQUENCE</scope>
    <source>
        <strain evidence="1">Z-910T</strain>
    </source>
</reference>
<dbReference type="RefSeq" id="WP_350344521.1">
    <property type="nucleotide sequence ID" value="NZ_CP158367.1"/>
</dbReference>
<dbReference type="AlphaFoldDB" id="A0AAU7VNY0"/>
<sequence>MIILTQLIFFAVNLSYNTKELTEYQYNIRTIHQRLTRDLNRAIHKDDVFINRLGQLEIQYQDGDSIKYYHNVNTRSIIRNSSHGIYPISENITNFNYTITPCKSYLEVEVVWNRKKEFAFILKIPQREI</sequence>
<reference evidence="1" key="1">
    <citation type="journal article" date="2013" name="Extremophiles">
        <title>Proteinivorax tanatarense gen. nov., sp. nov., an anaerobic, haloalkaliphilic, proteolytic bacterium isolated from a decaying algal bloom, and proposal of Proteinivoraceae fam. nov.</title>
        <authorList>
            <person name="Kevbrin V."/>
            <person name="Boltyanskaya Y."/>
            <person name="Zhilina T."/>
            <person name="Kolganova T."/>
            <person name="Lavrentjeva E."/>
            <person name="Kuznetsov B."/>
        </authorList>
    </citation>
    <scope>NUCLEOTIDE SEQUENCE</scope>
    <source>
        <strain evidence="1">Z-910T</strain>
    </source>
</reference>
<evidence type="ECO:0000313" key="1">
    <source>
        <dbReference type="EMBL" id="XBX75784.1"/>
    </source>
</evidence>